<evidence type="ECO:0000259" key="7">
    <source>
        <dbReference type="PROSITE" id="PS51005"/>
    </source>
</evidence>
<dbReference type="Proteomes" id="UP000324897">
    <property type="component" value="Chromosome 1"/>
</dbReference>
<evidence type="ECO:0000256" key="6">
    <source>
        <dbReference type="SAM" id="MobiDB-lite"/>
    </source>
</evidence>
<keyword evidence="4" id="KW-0804">Transcription</keyword>
<organism evidence="8 9">
    <name type="scientific">Eragrostis curvula</name>
    <name type="common">weeping love grass</name>
    <dbReference type="NCBI Taxonomy" id="38414"/>
    <lineage>
        <taxon>Eukaryota</taxon>
        <taxon>Viridiplantae</taxon>
        <taxon>Streptophyta</taxon>
        <taxon>Embryophyta</taxon>
        <taxon>Tracheophyta</taxon>
        <taxon>Spermatophyta</taxon>
        <taxon>Magnoliopsida</taxon>
        <taxon>Liliopsida</taxon>
        <taxon>Poales</taxon>
        <taxon>Poaceae</taxon>
        <taxon>PACMAD clade</taxon>
        <taxon>Chloridoideae</taxon>
        <taxon>Eragrostideae</taxon>
        <taxon>Eragrostidinae</taxon>
        <taxon>Eragrostis</taxon>
    </lineage>
</organism>
<keyword evidence="9" id="KW-1185">Reference proteome</keyword>
<evidence type="ECO:0000256" key="5">
    <source>
        <dbReference type="ARBA" id="ARBA00023242"/>
    </source>
</evidence>
<dbReference type="Pfam" id="PF02365">
    <property type="entry name" value="NAM"/>
    <property type="match status" value="1"/>
</dbReference>
<keyword evidence="5" id="KW-0539">Nucleus</keyword>
<comment type="caution">
    <text evidence="8">The sequence shown here is derived from an EMBL/GenBank/DDBJ whole genome shotgun (WGS) entry which is preliminary data.</text>
</comment>
<dbReference type="SUPFAM" id="SSF101941">
    <property type="entry name" value="NAC domain"/>
    <property type="match status" value="1"/>
</dbReference>
<evidence type="ECO:0000256" key="2">
    <source>
        <dbReference type="ARBA" id="ARBA00023015"/>
    </source>
</evidence>
<evidence type="ECO:0000256" key="3">
    <source>
        <dbReference type="ARBA" id="ARBA00023125"/>
    </source>
</evidence>
<evidence type="ECO:0000256" key="1">
    <source>
        <dbReference type="ARBA" id="ARBA00004123"/>
    </source>
</evidence>
<dbReference type="GO" id="GO:0003677">
    <property type="term" value="F:DNA binding"/>
    <property type="evidence" value="ECO:0007669"/>
    <property type="project" value="UniProtKB-KW"/>
</dbReference>
<comment type="subcellular location">
    <subcellularLocation>
        <location evidence="1">Nucleus</location>
    </subcellularLocation>
</comment>
<evidence type="ECO:0000256" key="4">
    <source>
        <dbReference type="ARBA" id="ARBA00023163"/>
    </source>
</evidence>
<reference evidence="8 9" key="1">
    <citation type="journal article" date="2019" name="Sci. Rep.">
        <title>A high-quality genome of Eragrostis curvula grass provides insights into Poaceae evolution and supports new strategies to enhance forage quality.</title>
        <authorList>
            <person name="Carballo J."/>
            <person name="Santos B.A.C.M."/>
            <person name="Zappacosta D."/>
            <person name="Garbus I."/>
            <person name="Selva J.P."/>
            <person name="Gallo C.A."/>
            <person name="Diaz A."/>
            <person name="Albertini E."/>
            <person name="Caccamo M."/>
            <person name="Echenique V."/>
        </authorList>
    </citation>
    <scope>NUCLEOTIDE SEQUENCE [LARGE SCALE GENOMIC DNA]</scope>
    <source>
        <strain evidence="9">cv. Victoria</strain>
        <tissue evidence="8">Leaf</tissue>
    </source>
</reference>
<protein>
    <recommendedName>
        <fullName evidence="7">NAC domain-containing protein</fullName>
    </recommendedName>
</protein>
<feature type="non-terminal residue" evidence="8">
    <location>
        <position position="1"/>
    </location>
</feature>
<gene>
    <name evidence="8" type="ORF">EJB05_24129</name>
</gene>
<dbReference type="OrthoDB" id="1922833at2759"/>
<name>A0A5J9V8D0_9POAL</name>
<feature type="domain" description="NAC" evidence="7">
    <location>
        <begin position="1"/>
        <end position="156"/>
    </location>
</feature>
<proteinExistence type="predicted"/>
<dbReference type="AlphaFoldDB" id="A0A5J9V8D0"/>
<accession>A0A5J9V8D0</accession>
<dbReference type="GO" id="GO:0005634">
    <property type="term" value="C:nucleus"/>
    <property type="evidence" value="ECO:0007669"/>
    <property type="project" value="UniProtKB-SubCell"/>
</dbReference>
<feature type="region of interest" description="Disordered" evidence="6">
    <location>
        <begin position="71"/>
        <end position="91"/>
    </location>
</feature>
<dbReference type="InterPro" id="IPR036093">
    <property type="entry name" value="NAC_dom_sf"/>
</dbReference>
<dbReference type="Gramene" id="TVU32399">
    <property type="protein sequence ID" value="TVU32399"/>
    <property type="gene ID" value="EJB05_24129"/>
</dbReference>
<evidence type="ECO:0000313" key="9">
    <source>
        <dbReference type="Proteomes" id="UP000324897"/>
    </source>
</evidence>
<dbReference type="PANTHER" id="PTHR31989">
    <property type="entry name" value="NAC DOMAIN-CONTAINING PROTEIN 82-RELATED"/>
    <property type="match status" value="1"/>
</dbReference>
<keyword evidence="2" id="KW-0805">Transcription regulation</keyword>
<dbReference type="PROSITE" id="PS51005">
    <property type="entry name" value="NAC"/>
    <property type="match status" value="1"/>
</dbReference>
<evidence type="ECO:0000313" key="8">
    <source>
        <dbReference type="EMBL" id="TVU32399.1"/>
    </source>
</evidence>
<sequence length="222" mass="25614">MHPGFRFRPTDQDLVHYYLRKKAASETLDLDVIREIDVGRLEPWDLKDFCSIGTGPQDEWYFFSHMDQRHPSSAAGARRNSRRTAMGSWRSRGPDKDILLLGTGGSRTRIGLRKTMEYYRRGKMTNWTMHELRLADENAIPAEEEGCWVVCRVFRKKKTGRRDFDQQDMFDPASVDQPVVTGGLPPVRGFLDNILIRFRNVQLTLNVPLLGPFGLKFELALL</sequence>
<dbReference type="GO" id="GO:0006355">
    <property type="term" value="P:regulation of DNA-templated transcription"/>
    <property type="evidence" value="ECO:0007669"/>
    <property type="project" value="InterPro"/>
</dbReference>
<dbReference type="InterPro" id="IPR003441">
    <property type="entry name" value="NAC-dom"/>
</dbReference>
<dbReference type="EMBL" id="RWGY01000011">
    <property type="protein sequence ID" value="TVU32399.1"/>
    <property type="molecule type" value="Genomic_DNA"/>
</dbReference>
<keyword evidence="3" id="KW-0238">DNA-binding</keyword>
<dbReference type="Gene3D" id="2.170.150.80">
    <property type="entry name" value="NAC domain"/>
    <property type="match status" value="1"/>
</dbReference>